<accession>A0ACB0F3Y4</accession>
<reference evidence="1" key="1">
    <citation type="submission" date="2023-05" db="EMBL/GenBank/DDBJ databases">
        <authorList>
            <consortium name="ELIXIR-Norway"/>
        </authorList>
    </citation>
    <scope>NUCLEOTIDE SEQUENCE</scope>
</reference>
<proteinExistence type="predicted"/>
<protein>
    <submittedName>
        <fullName evidence="1">Uncharacterized protein</fullName>
    </submittedName>
</protein>
<evidence type="ECO:0000313" key="2">
    <source>
        <dbReference type="Proteomes" id="UP001162501"/>
    </source>
</evidence>
<name>A0ACB0F3Y4_RANTA</name>
<dbReference type="EMBL" id="OX596114">
    <property type="protein sequence ID" value="CAI9707563.1"/>
    <property type="molecule type" value="Genomic_DNA"/>
</dbReference>
<evidence type="ECO:0000313" key="1">
    <source>
        <dbReference type="EMBL" id="CAI9707563.1"/>
    </source>
</evidence>
<organism evidence="1 2">
    <name type="scientific">Rangifer tarandus platyrhynchus</name>
    <name type="common">Svalbard reindeer</name>
    <dbReference type="NCBI Taxonomy" id="3082113"/>
    <lineage>
        <taxon>Eukaryota</taxon>
        <taxon>Metazoa</taxon>
        <taxon>Chordata</taxon>
        <taxon>Craniata</taxon>
        <taxon>Vertebrata</taxon>
        <taxon>Euteleostomi</taxon>
        <taxon>Mammalia</taxon>
        <taxon>Eutheria</taxon>
        <taxon>Laurasiatheria</taxon>
        <taxon>Artiodactyla</taxon>
        <taxon>Ruminantia</taxon>
        <taxon>Pecora</taxon>
        <taxon>Cervidae</taxon>
        <taxon>Odocoileinae</taxon>
        <taxon>Rangifer</taxon>
    </lineage>
</organism>
<dbReference type="Proteomes" id="UP001162501">
    <property type="component" value="Chromosome 30"/>
</dbReference>
<gene>
    <name evidence="1" type="ORF">MRATA1EN3_LOCUS18776</name>
</gene>
<sequence>MEWAPGFSDDKQRVQTVLTAMCPAFLPVAIPASSGGSERSADLTAASLGAEEQLPRGAPTSFHTPGGGLGANFLQPYNFWVASGPSAHSYITGSFPSVNRQMQSELRISAHQRHQVRDTASRSPRGTAVRGQERGWGRGGQAGEHPPASTQGCLLEGALHTPGAPDAAGPGRSMGSCLLGRDRGGTLALPSPGLKGESESTKEPRAVTEGRGAFRNDLLSSPCFEGMFRIYFLFNFCGGKHDLPTYTVPQLPPLLSAPPPPGPGLRRLRPLRALAERIAAGERAAGRLRVGRRRPASAFFLLRARARGLRGPPRPAERRVPGAAGASGSGSLGPPSRRRPPFVPRRDSGRAEGRPRDPKAQDRGRAERAGPATPTDGGRPGPSSHGLPSFLSDLPGGRIVGSQAAFGDPSSGNAAPRRSPVPASRCGLRAAAQGRGWGTLRGPGAAGAGGVVVWSCGCRRSGQGL</sequence>